<dbReference type="EMBL" id="JAZDUE010000003">
    <property type="protein sequence ID" value="MEE4022542.1"/>
    <property type="molecule type" value="Genomic_DNA"/>
</dbReference>
<dbReference type="InterPro" id="IPR002052">
    <property type="entry name" value="DNA_methylase_N6_adenine_CS"/>
</dbReference>
<keyword evidence="9" id="KW-1185">Reference proteome</keyword>
<comment type="catalytic activity">
    <reaction evidence="4 5">
        <text>L-glutaminyl-[peptide chain release factor] + S-adenosyl-L-methionine = N(5)-methyl-L-glutaminyl-[peptide chain release factor] + S-adenosyl-L-homocysteine + H(+)</text>
        <dbReference type="Rhea" id="RHEA:42896"/>
        <dbReference type="Rhea" id="RHEA-COMP:10271"/>
        <dbReference type="Rhea" id="RHEA-COMP:10272"/>
        <dbReference type="ChEBI" id="CHEBI:15378"/>
        <dbReference type="ChEBI" id="CHEBI:30011"/>
        <dbReference type="ChEBI" id="CHEBI:57856"/>
        <dbReference type="ChEBI" id="CHEBI:59789"/>
        <dbReference type="ChEBI" id="CHEBI:61891"/>
        <dbReference type="EC" id="2.1.1.297"/>
    </reaction>
</comment>
<gene>
    <name evidence="5 8" type="primary">prmC</name>
    <name evidence="8" type="ORF">V1Y59_05570</name>
</gene>
<dbReference type="InterPro" id="IPR050320">
    <property type="entry name" value="N5-glutamine_MTase"/>
</dbReference>
<proteinExistence type="inferred from homology"/>
<feature type="binding site" evidence="5">
    <location>
        <position position="204"/>
    </location>
    <ligand>
        <name>S-adenosyl-L-methionine</name>
        <dbReference type="ChEBI" id="CHEBI:59789"/>
    </ligand>
</feature>
<evidence type="ECO:0000256" key="2">
    <source>
        <dbReference type="ARBA" id="ARBA00022679"/>
    </source>
</evidence>
<dbReference type="GO" id="GO:0102559">
    <property type="term" value="F:peptide chain release factor N(5)-glutamine methyltransferase activity"/>
    <property type="evidence" value="ECO:0007669"/>
    <property type="project" value="UniProtKB-EC"/>
</dbReference>
<reference evidence="8 9" key="1">
    <citation type="submission" date="2024-01" db="EMBL/GenBank/DDBJ databases">
        <title>Draft genome sequence of Gordonia sp. PKS22-38.</title>
        <authorList>
            <person name="Suphannarot A."/>
            <person name="Mingma R."/>
        </authorList>
    </citation>
    <scope>NUCLEOTIDE SEQUENCE [LARGE SCALE GENOMIC DNA]</scope>
    <source>
        <strain evidence="8 9">PKS22-38</strain>
    </source>
</reference>
<dbReference type="Gene3D" id="1.10.8.10">
    <property type="entry name" value="DNA helicase RuvA subunit, C-terminal domain"/>
    <property type="match status" value="1"/>
</dbReference>
<comment type="function">
    <text evidence="5">Methylates the class 1 translation termination release factors RF1/PrfA and RF2/PrfB on the glutamine residue of the universally conserved GGQ motif.</text>
</comment>
<comment type="similarity">
    <text evidence="5">Belongs to the protein N5-glutamine methyltransferase family. PrmC subfamily.</text>
</comment>
<dbReference type="InterPro" id="IPR004556">
    <property type="entry name" value="HemK-like"/>
</dbReference>
<keyword evidence="1 5" id="KW-0489">Methyltransferase</keyword>
<evidence type="ECO:0000313" key="9">
    <source>
        <dbReference type="Proteomes" id="UP001335729"/>
    </source>
</evidence>
<keyword evidence="3 5" id="KW-0949">S-adenosyl-L-methionine</keyword>
<dbReference type="InterPro" id="IPR040758">
    <property type="entry name" value="PrmC_N"/>
</dbReference>
<feature type="domain" description="Release factor glutamine methyltransferase N-terminal" evidence="7">
    <location>
        <begin position="18"/>
        <end position="84"/>
    </location>
</feature>
<evidence type="ECO:0000259" key="6">
    <source>
        <dbReference type="Pfam" id="PF05175"/>
    </source>
</evidence>
<sequence>MSRAGRPSGHGHRVDAEIRWAHQVLSAAGIDTARTDAEWLLAATLRVDRGRLVILDTVDDAARARFHDAVQRRAHRVPLQHIIGTAPFGPVELEVGPGVFTPRPETEFLAEWAARSVEGSGQARVVDLCSGSGALAIAVATMVPTAQVTAVERSPDALMWLRRNVERAAPAVAERISVIAADVTDVDQMCAIIPDRSVDVVVSNPPYVPEGGVISPEVAHDPHEAVFAGDDGMSVITPMLVVIGRILRPDGVVGIEHDETTAAAVLAELGADGQFLDMLTRTDLAGRPRFATARRAPDPVADPRGRMAG</sequence>
<dbReference type="InterPro" id="IPR019874">
    <property type="entry name" value="RF_methyltr_PrmC"/>
</dbReference>
<keyword evidence="2 5" id="KW-0808">Transferase</keyword>
<dbReference type="HAMAP" id="MF_02126">
    <property type="entry name" value="RF_methyltr_PrmC"/>
    <property type="match status" value="1"/>
</dbReference>
<dbReference type="RefSeq" id="WP_330503834.1">
    <property type="nucleotide sequence ID" value="NZ_JAZDUE010000003.1"/>
</dbReference>
<organism evidence="8 9">
    <name type="scientific">Gordonia prachuapensis</name>
    <dbReference type="NCBI Taxonomy" id="3115651"/>
    <lineage>
        <taxon>Bacteria</taxon>
        <taxon>Bacillati</taxon>
        <taxon>Actinomycetota</taxon>
        <taxon>Actinomycetes</taxon>
        <taxon>Mycobacteriales</taxon>
        <taxon>Gordoniaceae</taxon>
        <taxon>Gordonia</taxon>
    </lineage>
</organism>
<feature type="binding site" evidence="5">
    <location>
        <begin position="204"/>
        <end position="207"/>
    </location>
    <ligand>
        <name>substrate</name>
    </ligand>
</feature>
<dbReference type="PANTHER" id="PTHR18895:SF74">
    <property type="entry name" value="MTRF1L RELEASE FACTOR GLUTAMINE METHYLTRANSFERASE"/>
    <property type="match status" value="1"/>
</dbReference>
<dbReference type="PANTHER" id="PTHR18895">
    <property type="entry name" value="HEMK METHYLTRANSFERASE"/>
    <property type="match status" value="1"/>
</dbReference>
<dbReference type="InterPro" id="IPR029063">
    <property type="entry name" value="SAM-dependent_MTases_sf"/>
</dbReference>
<evidence type="ECO:0000256" key="1">
    <source>
        <dbReference type="ARBA" id="ARBA00022603"/>
    </source>
</evidence>
<dbReference type="PROSITE" id="PS00092">
    <property type="entry name" value="N6_MTASE"/>
    <property type="match status" value="1"/>
</dbReference>
<accession>A0ABU7MQE3</accession>
<evidence type="ECO:0000256" key="3">
    <source>
        <dbReference type="ARBA" id="ARBA00022691"/>
    </source>
</evidence>
<dbReference type="Pfam" id="PF17827">
    <property type="entry name" value="PrmC_N"/>
    <property type="match status" value="1"/>
</dbReference>
<dbReference type="SUPFAM" id="SSF53335">
    <property type="entry name" value="S-adenosyl-L-methionine-dependent methyltransferases"/>
    <property type="match status" value="1"/>
</dbReference>
<evidence type="ECO:0000313" key="8">
    <source>
        <dbReference type="EMBL" id="MEE4022542.1"/>
    </source>
</evidence>
<dbReference type="InterPro" id="IPR007848">
    <property type="entry name" value="Small_mtfrase_dom"/>
</dbReference>
<dbReference type="Pfam" id="PF05175">
    <property type="entry name" value="MTS"/>
    <property type="match status" value="1"/>
</dbReference>
<feature type="binding site" evidence="5">
    <location>
        <position position="152"/>
    </location>
    <ligand>
        <name>S-adenosyl-L-methionine</name>
        <dbReference type="ChEBI" id="CHEBI:59789"/>
    </ligand>
</feature>
<comment type="caution">
    <text evidence="8">The sequence shown here is derived from an EMBL/GenBank/DDBJ whole genome shotgun (WGS) entry which is preliminary data.</text>
</comment>
<protein>
    <recommendedName>
        <fullName evidence="5">Release factor glutamine methyltransferase</fullName>
        <shortName evidence="5">RF MTase</shortName>
        <ecNumber evidence="5">2.1.1.297</ecNumber>
    </recommendedName>
    <alternativeName>
        <fullName evidence="5">N5-glutamine methyltransferase PrmC</fullName>
    </alternativeName>
    <alternativeName>
        <fullName evidence="5">Protein-(glutamine-N5) MTase PrmC</fullName>
    </alternativeName>
    <alternativeName>
        <fullName evidence="5">Protein-glutamine N-methyltransferase PrmC</fullName>
    </alternativeName>
</protein>
<dbReference type="Gene3D" id="3.40.50.150">
    <property type="entry name" value="Vaccinia Virus protein VP39"/>
    <property type="match status" value="1"/>
</dbReference>
<dbReference type="PRINTS" id="PR00507">
    <property type="entry name" value="N12N6MTFRASE"/>
</dbReference>
<dbReference type="NCBIfam" id="TIGR00536">
    <property type="entry name" value="hemK_fam"/>
    <property type="match status" value="1"/>
</dbReference>
<evidence type="ECO:0000256" key="4">
    <source>
        <dbReference type="ARBA" id="ARBA00048391"/>
    </source>
</evidence>
<dbReference type="NCBIfam" id="TIGR03534">
    <property type="entry name" value="RF_mod_PrmC"/>
    <property type="match status" value="1"/>
</dbReference>
<feature type="domain" description="Methyltransferase small" evidence="6">
    <location>
        <begin position="121"/>
        <end position="210"/>
    </location>
</feature>
<evidence type="ECO:0000256" key="5">
    <source>
        <dbReference type="HAMAP-Rule" id="MF_02126"/>
    </source>
</evidence>
<comment type="caution">
    <text evidence="5">Lacks conserved residue(s) required for the propagation of feature annotation.</text>
</comment>
<dbReference type="Proteomes" id="UP001335729">
    <property type="component" value="Unassembled WGS sequence"/>
</dbReference>
<dbReference type="CDD" id="cd02440">
    <property type="entry name" value="AdoMet_MTases"/>
    <property type="match status" value="1"/>
</dbReference>
<dbReference type="EC" id="2.1.1.297" evidence="5"/>
<name>A0ABU7MQE3_9ACTN</name>
<evidence type="ECO:0000259" key="7">
    <source>
        <dbReference type="Pfam" id="PF17827"/>
    </source>
</evidence>
<dbReference type="GO" id="GO:0032259">
    <property type="term" value="P:methylation"/>
    <property type="evidence" value="ECO:0007669"/>
    <property type="project" value="UniProtKB-KW"/>
</dbReference>